<accession>A0ACB8A9D4</accession>
<evidence type="ECO:0000313" key="2">
    <source>
        <dbReference type="Proteomes" id="UP000790377"/>
    </source>
</evidence>
<name>A0ACB8A9D4_9AGAM</name>
<gene>
    <name evidence="1" type="ORF">BJ138DRAFT_1114570</name>
</gene>
<evidence type="ECO:0000313" key="1">
    <source>
        <dbReference type="EMBL" id="KAH7909890.1"/>
    </source>
</evidence>
<dbReference type="EMBL" id="MU267736">
    <property type="protein sequence ID" value="KAH7909890.1"/>
    <property type="molecule type" value="Genomic_DNA"/>
</dbReference>
<reference evidence="1" key="1">
    <citation type="journal article" date="2021" name="New Phytol.">
        <title>Evolutionary innovations through gain and loss of genes in the ectomycorrhizal Boletales.</title>
        <authorList>
            <person name="Wu G."/>
            <person name="Miyauchi S."/>
            <person name="Morin E."/>
            <person name="Kuo A."/>
            <person name="Drula E."/>
            <person name="Varga T."/>
            <person name="Kohler A."/>
            <person name="Feng B."/>
            <person name="Cao Y."/>
            <person name="Lipzen A."/>
            <person name="Daum C."/>
            <person name="Hundley H."/>
            <person name="Pangilinan J."/>
            <person name="Johnson J."/>
            <person name="Barry K."/>
            <person name="LaButti K."/>
            <person name="Ng V."/>
            <person name="Ahrendt S."/>
            <person name="Min B."/>
            <person name="Choi I.G."/>
            <person name="Park H."/>
            <person name="Plett J.M."/>
            <person name="Magnuson J."/>
            <person name="Spatafora J.W."/>
            <person name="Nagy L.G."/>
            <person name="Henrissat B."/>
            <person name="Grigoriev I.V."/>
            <person name="Yang Z.L."/>
            <person name="Xu J."/>
            <person name="Martin F.M."/>
        </authorList>
    </citation>
    <scope>NUCLEOTIDE SEQUENCE</scope>
    <source>
        <strain evidence="1">ATCC 28755</strain>
    </source>
</reference>
<organism evidence="1 2">
    <name type="scientific">Hygrophoropsis aurantiaca</name>
    <dbReference type="NCBI Taxonomy" id="72124"/>
    <lineage>
        <taxon>Eukaryota</taxon>
        <taxon>Fungi</taxon>
        <taxon>Dikarya</taxon>
        <taxon>Basidiomycota</taxon>
        <taxon>Agaricomycotina</taxon>
        <taxon>Agaricomycetes</taxon>
        <taxon>Agaricomycetidae</taxon>
        <taxon>Boletales</taxon>
        <taxon>Coniophorineae</taxon>
        <taxon>Hygrophoropsidaceae</taxon>
        <taxon>Hygrophoropsis</taxon>
    </lineage>
</organism>
<sequence>MNSTLPPGFTLEPIIDVSVLIGPVELGVVVAIFLFGCSIVQGYIYYSTFRKDPWFFKVLVASVLAVETAHVMSVTACMWSMTVATYGNPVALTVFPTGADLAILFTSLISAIVQGFYVFRLTRFSKTRILPAFCAAVSASAHITSLVIAGKAFAMKSLAQFESANFRLITLCLASDVVCDLALTCGMVYHLRNRRKSGFPQTVYAIDRLILWTLGESCIAPAISRNEINPRIPETGLITCLNSILVLVFFLTMKQNFVWVGLYAFFACIYTNSLLASLNSRLNVLSKHSEESYGLSSRSNASRPRIPPVVIDISRTVERSVGDKSDIQASIVLLSLQYISD</sequence>
<dbReference type="Proteomes" id="UP000790377">
    <property type="component" value="Unassembled WGS sequence"/>
</dbReference>
<comment type="caution">
    <text evidence="1">The sequence shown here is derived from an EMBL/GenBank/DDBJ whole genome shotgun (WGS) entry which is preliminary data.</text>
</comment>
<protein>
    <submittedName>
        <fullName evidence="1">Uncharacterized protein</fullName>
    </submittedName>
</protein>
<keyword evidence="2" id="KW-1185">Reference proteome</keyword>
<proteinExistence type="predicted"/>